<evidence type="ECO:0000313" key="1">
    <source>
        <dbReference type="EMBL" id="CAX32263.1"/>
    </source>
</evidence>
<sequence>MSPACCKGVLFASISLHCPCLREWIIPHQNSVLKFYGMKFYQSQNVSSEQLRQLG</sequence>
<dbReference type="AlphaFoldDB" id="B9ESC1"/>
<dbReference type="KEGG" id="pmt:PMT_2741"/>
<dbReference type="EMBL" id="BX548175">
    <property type="protein sequence ID" value="CAX32263.1"/>
    <property type="molecule type" value="Genomic_DNA"/>
</dbReference>
<organism evidence="1 2">
    <name type="scientific">Prochlorococcus marinus (strain MIT 9313)</name>
    <dbReference type="NCBI Taxonomy" id="74547"/>
    <lineage>
        <taxon>Bacteria</taxon>
        <taxon>Bacillati</taxon>
        <taxon>Cyanobacteriota</taxon>
        <taxon>Cyanophyceae</taxon>
        <taxon>Synechococcales</taxon>
        <taxon>Prochlorococcaceae</taxon>
        <taxon>Prochlorococcus</taxon>
    </lineage>
</organism>
<gene>
    <name evidence="1" type="ordered locus">PMT_2741</name>
</gene>
<protein>
    <submittedName>
        <fullName evidence="1">Uncharacterized protein</fullName>
    </submittedName>
</protein>
<dbReference type="Proteomes" id="UP000001423">
    <property type="component" value="Chromosome"/>
</dbReference>
<name>B9ESC1_PROMM</name>
<evidence type="ECO:0000313" key="2">
    <source>
        <dbReference type="Proteomes" id="UP000001423"/>
    </source>
</evidence>
<proteinExistence type="predicted"/>
<reference evidence="1 2" key="1">
    <citation type="journal article" date="2003" name="Nature">
        <title>Genome divergence in two Prochlorococcus ecotypes reflects oceanic niche differentiation.</title>
        <authorList>
            <person name="Rocap G."/>
            <person name="Larimer F.W."/>
            <person name="Lamerdin J.E."/>
            <person name="Malfatti S."/>
            <person name="Chain P."/>
            <person name="Ahlgren N.A."/>
            <person name="Arellano A."/>
            <person name="Coleman M."/>
            <person name="Hauser L."/>
            <person name="Hess W.R."/>
            <person name="Johnson Z.I."/>
            <person name="Land M.L."/>
            <person name="Lindell D."/>
            <person name="Post A.F."/>
            <person name="Regala W."/>
            <person name="Shah M."/>
            <person name="Shaw S.L."/>
            <person name="Steglich C."/>
            <person name="Sullivan M.B."/>
            <person name="Ting C.S."/>
            <person name="Tolonen A."/>
            <person name="Webb E.A."/>
            <person name="Zinser E.R."/>
            <person name="Chisholm S.W."/>
        </authorList>
    </citation>
    <scope>NUCLEOTIDE SEQUENCE [LARGE SCALE GENOMIC DNA]</scope>
    <source>
        <strain evidence="2">MIT 9313</strain>
    </source>
</reference>
<dbReference type="HOGENOM" id="CLU_3028784_0_0_3"/>
<keyword evidence="2" id="KW-1185">Reference proteome</keyword>
<accession>B9ESC1</accession>